<evidence type="ECO:0000256" key="3">
    <source>
        <dbReference type="ARBA" id="ARBA00022989"/>
    </source>
</evidence>
<evidence type="ECO:0000256" key="5">
    <source>
        <dbReference type="SAM" id="SignalP"/>
    </source>
</evidence>
<proteinExistence type="predicted"/>
<evidence type="ECO:0000256" key="1">
    <source>
        <dbReference type="ARBA" id="ARBA00004141"/>
    </source>
</evidence>
<sequence>MKTLVCRSTRHASRRTLIQGMAVALLMPTLSTAQAQLALSTAINRAARFRALSQRIAKVYCQIHLNVLPDQARGVLTTARQLVRSGFEDLAKMQWPAELSRMVADIQKQSDVLETLLVMPPTRESVGAVAAQSDKMMAASQAATEAFEKYAKLGSAKLVNTAGRQRALSQRLAKNYFLVAAKLEAKGTQEQMKADAAELRQAMTSLAAAPVSTPAIRNELALGDSQWLFFDGALQHRPDDRNLETVATTSERMLEVMDRLTGLYDAALKEVLG</sequence>
<keyword evidence="2" id="KW-0812">Transmembrane</keyword>
<evidence type="ECO:0000256" key="2">
    <source>
        <dbReference type="ARBA" id="ARBA00022692"/>
    </source>
</evidence>
<organism evidence="7 8">
    <name type="scientific">Acidovorax delafieldii 2AN</name>
    <dbReference type="NCBI Taxonomy" id="573060"/>
    <lineage>
        <taxon>Bacteria</taxon>
        <taxon>Pseudomonadati</taxon>
        <taxon>Pseudomonadota</taxon>
        <taxon>Betaproteobacteria</taxon>
        <taxon>Burkholderiales</taxon>
        <taxon>Comamonadaceae</taxon>
        <taxon>Acidovorax</taxon>
    </lineage>
</organism>
<keyword evidence="3" id="KW-1133">Transmembrane helix</keyword>
<comment type="subcellular location">
    <subcellularLocation>
        <location evidence="1">Membrane</location>
        <topology evidence="1">Multi-pass membrane protein</topology>
    </subcellularLocation>
</comment>
<gene>
    <name evidence="7" type="ORF">AcdelDRAFT_2202</name>
</gene>
<feature type="signal peptide" evidence="5">
    <location>
        <begin position="1"/>
        <end position="35"/>
    </location>
</feature>
<dbReference type="RefSeq" id="WP_005796478.1">
    <property type="nucleotide sequence ID" value="NZ_ACQT01000067.1"/>
</dbReference>
<keyword evidence="4" id="KW-0472">Membrane</keyword>
<dbReference type="PATRIC" id="fig|573060.9.peg.2907"/>
<dbReference type="Proteomes" id="UP000003856">
    <property type="component" value="Unassembled WGS sequence"/>
</dbReference>
<keyword evidence="8" id="KW-1185">Reference proteome</keyword>
<dbReference type="GO" id="GO:0016020">
    <property type="term" value="C:membrane"/>
    <property type="evidence" value="ECO:0007669"/>
    <property type="project" value="UniProtKB-SubCell"/>
</dbReference>
<comment type="caution">
    <text evidence="7">The sequence shown here is derived from an EMBL/GenBank/DDBJ whole genome shotgun (WGS) entry which is preliminary data.</text>
</comment>
<evidence type="ECO:0000313" key="7">
    <source>
        <dbReference type="EMBL" id="EER60227.1"/>
    </source>
</evidence>
<evidence type="ECO:0000256" key="4">
    <source>
        <dbReference type="ARBA" id="ARBA00023136"/>
    </source>
</evidence>
<dbReference type="EMBL" id="ACQT01000067">
    <property type="protein sequence ID" value="EER60227.1"/>
    <property type="molecule type" value="Genomic_DNA"/>
</dbReference>
<accession>C5T5M2</accession>
<dbReference type="InterPro" id="IPR029095">
    <property type="entry name" value="NarX-like_N"/>
</dbReference>
<name>C5T5M2_ACIDE</name>
<dbReference type="Pfam" id="PF13675">
    <property type="entry name" value="PilJ"/>
    <property type="match status" value="1"/>
</dbReference>
<dbReference type="AlphaFoldDB" id="C5T5M2"/>
<evidence type="ECO:0000313" key="8">
    <source>
        <dbReference type="Proteomes" id="UP000003856"/>
    </source>
</evidence>
<feature type="chain" id="PRO_5002957031" description="NarX-like N-terminal domain-containing protein" evidence="5">
    <location>
        <begin position="36"/>
        <end position="273"/>
    </location>
</feature>
<reference evidence="7 8" key="1">
    <citation type="submission" date="2009-05" db="EMBL/GenBank/DDBJ databases">
        <title>The draft genome of Acidovorax delafieldii 2AN.</title>
        <authorList>
            <consortium name="US DOE Joint Genome Institute (JGI-PGF)"/>
            <person name="Lucas S."/>
            <person name="Copeland A."/>
            <person name="Lapidus A."/>
            <person name="Glavina del Rio T."/>
            <person name="Tice H."/>
            <person name="Bruce D."/>
            <person name="Goodwin L."/>
            <person name="Pitluck S."/>
            <person name="Larimer F."/>
            <person name="Land M.L."/>
            <person name="Hauser L."/>
            <person name="Shelobolina E.S."/>
            <person name="Picardal F."/>
            <person name="Roden E."/>
            <person name="Emerson D."/>
        </authorList>
    </citation>
    <scope>NUCLEOTIDE SEQUENCE [LARGE SCALE GENOMIC DNA]</scope>
    <source>
        <strain evidence="7 8">2AN</strain>
    </source>
</reference>
<dbReference type="OrthoDB" id="952521at2"/>
<evidence type="ECO:0000259" key="6">
    <source>
        <dbReference type="Pfam" id="PF13675"/>
    </source>
</evidence>
<keyword evidence="5" id="KW-0732">Signal</keyword>
<protein>
    <recommendedName>
        <fullName evidence="6">NarX-like N-terminal domain-containing protein</fullName>
    </recommendedName>
</protein>
<feature type="domain" description="NarX-like N-terminal" evidence="6">
    <location>
        <begin position="153"/>
        <end position="219"/>
    </location>
</feature>